<evidence type="ECO:0000256" key="1">
    <source>
        <dbReference type="ARBA" id="ARBA00017872"/>
    </source>
</evidence>
<dbReference type="PANTHER" id="PTHR43261">
    <property type="entry name" value="TRANSLATION ELONGATION FACTOR G-RELATED"/>
    <property type="match status" value="1"/>
</dbReference>
<dbReference type="CDD" id="cd03713">
    <property type="entry name" value="EFG_mtEFG_C"/>
    <property type="match status" value="1"/>
</dbReference>
<dbReference type="CDD" id="cd04088">
    <property type="entry name" value="EFG_mtEFG_II"/>
    <property type="match status" value="1"/>
</dbReference>
<dbReference type="CDD" id="cd01434">
    <property type="entry name" value="EFG_mtEFG1_IV"/>
    <property type="match status" value="1"/>
</dbReference>
<dbReference type="SUPFAM" id="SSF54980">
    <property type="entry name" value="EF-G C-terminal domain-like"/>
    <property type="match status" value="2"/>
</dbReference>
<dbReference type="InterPro" id="IPR035649">
    <property type="entry name" value="EFG_V"/>
</dbReference>
<dbReference type="Pfam" id="PF00009">
    <property type="entry name" value="GTP_EFTU"/>
    <property type="match status" value="1"/>
</dbReference>
<dbReference type="FunFam" id="3.30.230.10:FF:000003">
    <property type="entry name" value="Elongation factor G"/>
    <property type="match status" value="1"/>
</dbReference>
<evidence type="ECO:0000256" key="3">
    <source>
        <dbReference type="ARBA" id="ARBA00022768"/>
    </source>
</evidence>
<keyword evidence="4" id="KW-0648">Protein biosynthesis</keyword>
<dbReference type="SUPFAM" id="SSF50447">
    <property type="entry name" value="Translation proteins"/>
    <property type="match status" value="1"/>
</dbReference>
<proteinExistence type="predicted"/>
<evidence type="ECO:0000313" key="7">
    <source>
        <dbReference type="EMBL" id="HCT55915.1"/>
    </source>
</evidence>
<dbReference type="InterPro" id="IPR053905">
    <property type="entry name" value="EF-G-like_DII"/>
</dbReference>
<keyword evidence="2" id="KW-0547">Nucleotide-binding</keyword>
<dbReference type="Gene3D" id="3.40.50.300">
    <property type="entry name" value="P-loop containing nucleotide triphosphate hydrolases"/>
    <property type="match status" value="1"/>
</dbReference>
<evidence type="ECO:0000256" key="2">
    <source>
        <dbReference type="ARBA" id="ARBA00022741"/>
    </source>
</evidence>
<dbReference type="SUPFAM" id="SSF54211">
    <property type="entry name" value="Ribosomal protein S5 domain 2-like"/>
    <property type="match status" value="1"/>
</dbReference>
<dbReference type="InterPro" id="IPR009000">
    <property type="entry name" value="Transl_B-barrel_sf"/>
</dbReference>
<dbReference type="PRINTS" id="PR00315">
    <property type="entry name" value="ELONGATNFCT"/>
</dbReference>
<dbReference type="InterPro" id="IPR014721">
    <property type="entry name" value="Ribsml_uS5_D2-typ_fold_subgr"/>
</dbReference>
<dbReference type="PANTHER" id="PTHR43261:SF6">
    <property type="entry name" value="ELONGATION FACTOR G-LIKE PROTEIN"/>
    <property type="match status" value="1"/>
</dbReference>
<dbReference type="GO" id="GO:0005525">
    <property type="term" value="F:GTP binding"/>
    <property type="evidence" value="ECO:0007669"/>
    <property type="project" value="UniProtKB-KW"/>
</dbReference>
<dbReference type="GO" id="GO:0003924">
    <property type="term" value="F:GTPase activity"/>
    <property type="evidence" value="ECO:0007669"/>
    <property type="project" value="InterPro"/>
</dbReference>
<dbReference type="Pfam" id="PF22042">
    <property type="entry name" value="EF-G_D2"/>
    <property type="match status" value="1"/>
</dbReference>
<dbReference type="Proteomes" id="UP000264071">
    <property type="component" value="Unassembled WGS sequence"/>
</dbReference>
<dbReference type="InterPro" id="IPR041095">
    <property type="entry name" value="EFG_II"/>
</dbReference>
<dbReference type="InterPro" id="IPR000795">
    <property type="entry name" value="T_Tr_GTP-bd_dom"/>
</dbReference>
<dbReference type="Pfam" id="PF00679">
    <property type="entry name" value="EFG_C"/>
    <property type="match status" value="1"/>
</dbReference>
<dbReference type="InterPro" id="IPR047872">
    <property type="entry name" value="EFG_IV"/>
</dbReference>
<dbReference type="Gene3D" id="3.30.70.870">
    <property type="entry name" value="Elongation Factor G (Translational Gtpase), domain 3"/>
    <property type="match status" value="1"/>
</dbReference>
<keyword evidence="3 7" id="KW-0251">Elongation factor</keyword>
<dbReference type="SUPFAM" id="SSF52540">
    <property type="entry name" value="P-loop containing nucleoside triphosphate hydrolases"/>
    <property type="match status" value="1"/>
</dbReference>
<dbReference type="InterPro" id="IPR027417">
    <property type="entry name" value="P-loop_NTPase"/>
</dbReference>
<evidence type="ECO:0000313" key="8">
    <source>
        <dbReference type="Proteomes" id="UP000264071"/>
    </source>
</evidence>
<dbReference type="InterPro" id="IPR009022">
    <property type="entry name" value="EFG_III"/>
</dbReference>
<dbReference type="InterPro" id="IPR005517">
    <property type="entry name" value="Transl_elong_EFG/EF2_IV"/>
</dbReference>
<dbReference type="GO" id="GO:0032790">
    <property type="term" value="P:ribosome disassembly"/>
    <property type="evidence" value="ECO:0007669"/>
    <property type="project" value="TreeGrafter"/>
</dbReference>
<evidence type="ECO:0000259" key="6">
    <source>
        <dbReference type="PROSITE" id="PS51722"/>
    </source>
</evidence>
<dbReference type="NCBIfam" id="NF009381">
    <property type="entry name" value="PRK12740.1-5"/>
    <property type="match status" value="1"/>
</dbReference>
<dbReference type="GO" id="GO:0003746">
    <property type="term" value="F:translation elongation factor activity"/>
    <property type="evidence" value="ECO:0007669"/>
    <property type="project" value="UniProtKB-KW"/>
</dbReference>
<evidence type="ECO:0000256" key="4">
    <source>
        <dbReference type="ARBA" id="ARBA00022917"/>
    </source>
</evidence>
<organism evidence="7 8">
    <name type="scientific">Gemmatimonas aurantiaca</name>
    <dbReference type="NCBI Taxonomy" id="173480"/>
    <lineage>
        <taxon>Bacteria</taxon>
        <taxon>Pseudomonadati</taxon>
        <taxon>Gemmatimonadota</taxon>
        <taxon>Gemmatimonadia</taxon>
        <taxon>Gemmatimonadales</taxon>
        <taxon>Gemmatimonadaceae</taxon>
        <taxon>Gemmatimonas</taxon>
    </lineage>
</organism>
<dbReference type="InterPro" id="IPR000640">
    <property type="entry name" value="EFG_V-like"/>
</dbReference>
<dbReference type="Gene3D" id="2.40.30.10">
    <property type="entry name" value="Translation factors"/>
    <property type="match status" value="1"/>
</dbReference>
<dbReference type="Gene3D" id="3.30.230.10">
    <property type="match status" value="1"/>
</dbReference>
<feature type="domain" description="Tr-type G" evidence="6">
    <location>
        <begin position="20"/>
        <end position="297"/>
    </location>
</feature>
<dbReference type="Pfam" id="PF14492">
    <property type="entry name" value="EFG_III"/>
    <property type="match status" value="1"/>
</dbReference>
<gene>
    <name evidence="7" type="primary">fusA</name>
    <name evidence="7" type="ORF">DGD08_01740</name>
</gene>
<dbReference type="AlphaFoldDB" id="A0A3D4V491"/>
<accession>A0A3D4V491</accession>
<dbReference type="EMBL" id="DPIY01000001">
    <property type="protein sequence ID" value="HCT55915.1"/>
    <property type="molecule type" value="Genomic_DNA"/>
</dbReference>
<dbReference type="Gene3D" id="3.30.70.240">
    <property type="match status" value="1"/>
</dbReference>
<dbReference type="CDD" id="cd16262">
    <property type="entry name" value="EFG_III"/>
    <property type="match status" value="1"/>
</dbReference>
<comment type="caution">
    <text evidence="7">The sequence shown here is derived from an EMBL/GenBank/DDBJ whole genome shotgun (WGS) entry which is preliminary data.</text>
</comment>
<dbReference type="SMART" id="SM00889">
    <property type="entry name" value="EFG_IV"/>
    <property type="match status" value="1"/>
</dbReference>
<dbReference type="SMART" id="SM00838">
    <property type="entry name" value="EFG_C"/>
    <property type="match status" value="1"/>
</dbReference>
<keyword evidence="5" id="KW-0342">GTP-binding</keyword>
<reference evidence="7 8" key="1">
    <citation type="journal article" date="2018" name="Nat. Biotechnol.">
        <title>A standardized bacterial taxonomy based on genome phylogeny substantially revises the tree of life.</title>
        <authorList>
            <person name="Parks D.H."/>
            <person name="Chuvochina M."/>
            <person name="Waite D.W."/>
            <person name="Rinke C."/>
            <person name="Skarshewski A."/>
            <person name="Chaumeil P.A."/>
            <person name="Hugenholtz P."/>
        </authorList>
    </citation>
    <scope>NUCLEOTIDE SEQUENCE [LARGE SCALE GENOMIC DNA]</scope>
    <source>
        <strain evidence="7">UBA8844</strain>
    </source>
</reference>
<dbReference type="InterPro" id="IPR020568">
    <property type="entry name" value="Ribosomal_Su5_D2-typ_SF"/>
</dbReference>
<dbReference type="InterPro" id="IPR035647">
    <property type="entry name" value="EFG_III/V"/>
</dbReference>
<sequence length="711" mass="77564">MRPSASPAVRGGTMREYDSAGIRNIAVLGHGGSGKTSLVDALCFAAGSGKRHGAVRDGTALTDHLPEEIERGYSISLGCAYAEWMDSKINFIDTPGSLDFQGETIAGLAAADGALCVISAASGVEVGTERAFRAAMAKQDPVLFAVSMMDKEHADFDRIYQQIKQRLTAKVIPVEVPCGEGAGFRGVINLFTQRAYMYTSGTKGEYVEQDIPAECMERFTRYRQELIEAISATDDALLERYLEGQEIDRDDAIHGMKDAMARLDLFPLFCVSSDSMIGVRALLTELVQLMPNAWEMEEIHALTGAEGHNTVQLHAKDDGPFAALVFKTLAEPHVGDVSYFRVLSGKVVNGQDVFNATRDGTEKLGHLAVPCGRERLEVNVLHAGDIGCVTKLRNTHTNDTLSTREHPIRLPVISFPDSVVHFAVRATARGEEDKLQQGLHRLHDEDPTLTVHYNPETHETIVGGMGERHLDVAMAVLKRKFGVQAELSKPRIAYRETITVKAEGQGRHKKQSGGRGQFGDCWIRMSPMPRGEGYMFDDRIVGGVIPSKYTPAVDRGVQEAAARGVLAGFPLVDFRVELYDGSTHSVDSNEMSFKMAGILAFKNVASKCRPVILEPLDLLEVSVPDGWLGDVLGDLSSRRGHILGTSAEDGRSTIRAVVPQAELHLYATQLFSLSHGDAQVARRFSGYEQVPHDAAQKVITEHARDLEAAEA</sequence>
<dbReference type="InterPro" id="IPR005225">
    <property type="entry name" value="Small_GTP-bd"/>
</dbReference>
<evidence type="ECO:0000256" key="5">
    <source>
        <dbReference type="ARBA" id="ARBA00023134"/>
    </source>
</evidence>
<dbReference type="Pfam" id="PF03764">
    <property type="entry name" value="EFG_IV"/>
    <property type="match status" value="1"/>
</dbReference>
<name>A0A3D4V491_9BACT</name>
<protein>
    <recommendedName>
        <fullName evidence="1">Elongation factor G</fullName>
    </recommendedName>
</protein>
<dbReference type="NCBIfam" id="TIGR00231">
    <property type="entry name" value="small_GTP"/>
    <property type="match status" value="1"/>
</dbReference>
<dbReference type="PROSITE" id="PS51722">
    <property type="entry name" value="G_TR_2"/>
    <property type="match status" value="1"/>
</dbReference>